<name>A0A1T4LIN8_9FIRM</name>
<dbReference type="Gene3D" id="3.40.50.10330">
    <property type="entry name" value="Probable inorganic polyphosphate/atp-NAD kinase, domain 1"/>
    <property type="match status" value="1"/>
</dbReference>
<comment type="subcellular location">
    <subcellularLocation>
        <location evidence="6">Cytoplasm</location>
    </subcellularLocation>
</comment>
<feature type="binding site" evidence="6">
    <location>
        <position position="171"/>
    </location>
    <ligand>
        <name>NAD(+)</name>
        <dbReference type="ChEBI" id="CHEBI:57540"/>
    </ligand>
</feature>
<keyword evidence="8" id="KW-1185">Reference proteome</keyword>
<gene>
    <name evidence="6" type="primary">nadK</name>
    <name evidence="7" type="ORF">SAMN02745114_00916</name>
</gene>
<dbReference type="GO" id="GO:0046872">
    <property type="term" value="F:metal ion binding"/>
    <property type="evidence" value="ECO:0007669"/>
    <property type="project" value="UniProtKB-UniRule"/>
</dbReference>
<keyword evidence="3 6" id="KW-0521">NADP</keyword>
<dbReference type="InterPro" id="IPR016064">
    <property type="entry name" value="NAD/diacylglycerol_kinase_sf"/>
</dbReference>
<comment type="function">
    <text evidence="6">Involved in the regulation of the intracellular balance of NAD and NADP, and is a key enzyme in the biosynthesis of NADP. Catalyzes specifically the phosphorylation on 2'-hydroxyl of the adenosine moiety of NAD to yield NADP.</text>
</comment>
<dbReference type="STRING" id="290054.SAMN02745114_00916"/>
<dbReference type="GO" id="GO:0019674">
    <property type="term" value="P:NAD+ metabolic process"/>
    <property type="evidence" value="ECO:0007669"/>
    <property type="project" value="InterPro"/>
</dbReference>
<dbReference type="SUPFAM" id="SSF111331">
    <property type="entry name" value="NAD kinase/diacylglycerol kinase-like"/>
    <property type="match status" value="1"/>
</dbReference>
<dbReference type="OrthoDB" id="9774737at2"/>
<keyword evidence="6" id="KW-0067">ATP-binding</keyword>
<dbReference type="EMBL" id="FUWW01000008">
    <property type="protein sequence ID" value="SJZ54605.1"/>
    <property type="molecule type" value="Genomic_DNA"/>
</dbReference>
<dbReference type="GO" id="GO:0005737">
    <property type="term" value="C:cytoplasm"/>
    <property type="evidence" value="ECO:0007669"/>
    <property type="project" value="UniProtKB-SubCell"/>
</dbReference>
<protein>
    <recommendedName>
        <fullName evidence="6">NAD kinase</fullName>
        <ecNumber evidence="6">2.7.1.23</ecNumber>
    </recommendedName>
    <alternativeName>
        <fullName evidence="6">ATP-dependent NAD kinase</fullName>
    </alternativeName>
</protein>
<keyword evidence="4 6" id="KW-0520">NAD</keyword>
<reference evidence="7 8" key="1">
    <citation type="submission" date="2017-02" db="EMBL/GenBank/DDBJ databases">
        <authorList>
            <person name="Peterson S.W."/>
        </authorList>
    </citation>
    <scope>NUCLEOTIDE SEQUENCE [LARGE SCALE GENOMIC DNA]</scope>
    <source>
        <strain evidence="7 8">ATCC 51222</strain>
    </source>
</reference>
<dbReference type="GO" id="GO:0051287">
    <property type="term" value="F:NAD binding"/>
    <property type="evidence" value="ECO:0007669"/>
    <property type="project" value="UniProtKB-ARBA"/>
</dbReference>
<evidence type="ECO:0000313" key="7">
    <source>
        <dbReference type="EMBL" id="SJZ54605.1"/>
    </source>
</evidence>
<sequence>MKIAIFPNIYNKDVAKLTDQIVAVLFQLGIQVEIAKCNKDIEDISKPLFANQEELIKRNDIMIAVGGDGTTLNIAKSSALFDKLTLGINAGRLGFMSGLERDELALLKCLSTADYEVEERMMIRAVVTDKNGVQSEYQCLNDAVISRGDLARLIDISVTCGGRLVSDNRADGMIFSTPTGSTAYSMAAGGPVVSPDNSCVVATPICPHSLINRSIVFSPDKTLEISVVNDRNNNAYLSIDGKESIPIDEETKITISKSSYTAKLIKIKPDNFYEILNKKLLERRILP</sequence>
<evidence type="ECO:0000256" key="2">
    <source>
        <dbReference type="ARBA" id="ARBA00022777"/>
    </source>
</evidence>
<dbReference type="GO" id="GO:0005524">
    <property type="term" value="F:ATP binding"/>
    <property type="evidence" value="ECO:0007669"/>
    <property type="project" value="UniProtKB-KW"/>
</dbReference>
<dbReference type="PANTHER" id="PTHR20275">
    <property type="entry name" value="NAD KINASE"/>
    <property type="match status" value="1"/>
</dbReference>
<keyword evidence="6" id="KW-0547">Nucleotide-binding</keyword>
<keyword evidence="1 6" id="KW-0808">Transferase</keyword>
<dbReference type="PANTHER" id="PTHR20275:SF0">
    <property type="entry name" value="NAD KINASE"/>
    <property type="match status" value="1"/>
</dbReference>
<evidence type="ECO:0000256" key="5">
    <source>
        <dbReference type="ARBA" id="ARBA00047925"/>
    </source>
</evidence>
<feature type="binding site" evidence="6">
    <location>
        <position position="169"/>
    </location>
    <ligand>
        <name>NAD(+)</name>
        <dbReference type="ChEBI" id="CHEBI:57540"/>
    </ligand>
</feature>
<evidence type="ECO:0000313" key="8">
    <source>
        <dbReference type="Proteomes" id="UP000190657"/>
    </source>
</evidence>
<feature type="binding site" evidence="6">
    <location>
        <begin position="141"/>
        <end position="142"/>
    </location>
    <ligand>
        <name>NAD(+)</name>
        <dbReference type="ChEBI" id="CHEBI:57540"/>
    </ligand>
</feature>
<evidence type="ECO:0000256" key="6">
    <source>
        <dbReference type="HAMAP-Rule" id="MF_00361"/>
    </source>
</evidence>
<proteinExistence type="inferred from homology"/>
<dbReference type="GO" id="GO:0006741">
    <property type="term" value="P:NADP+ biosynthetic process"/>
    <property type="evidence" value="ECO:0007669"/>
    <property type="project" value="UniProtKB-UniRule"/>
</dbReference>
<dbReference type="Pfam" id="PF01513">
    <property type="entry name" value="NAD_kinase"/>
    <property type="match status" value="1"/>
</dbReference>
<dbReference type="AlphaFoldDB" id="A0A1T4LIN8"/>
<dbReference type="Pfam" id="PF20143">
    <property type="entry name" value="NAD_kinase_C"/>
    <property type="match status" value="1"/>
</dbReference>
<evidence type="ECO:0000256" key="4">
    <source>
        <dbReference type="ARBA" id="ARBA00023027"/>
    </source>
</evidence>
<comment type="catalytic activity">
    <reaction evidence="5 6">
        <text>NAD(+) + ATP = ADP + NADP(+) + H(+)</text>
        <dbReference type="Rhea" id="RHEA:18629"/>
        <dbReference type="ChEBI" id="CHEBI:15378"/>
        <dbReference type="ChEBI" id="CHEBI:30616"/>
        <dbReference type="ChEBI" id="CHEBI:57540"/>
        <dbReference type="ChEBI" id="CHEBI:58349"/>
        <dbReference type="ChEBI" id="CHEBI:456216"/>
        <dbReference type="EC" id="2.7.1.23"/>
    </reaction>
</comment>
<dbReference type="HAMAP" id="MF_00361">
    <property type="entry name" value="NAD_kinase"/>
    <property type="match status" value="1"/>
</dbReference>
<accession>A0A1T4LIN8</accession>
<dbReference type="GO" id="GO:0003951">
    <property type="term" value="F:NAD+ kinase activity"/>
    <property type="evidence" value="ECO:0007669"/>
    <property type="project" value="UniProtKB-UniRule"/>
</dbReference>
<feature type="binding site" evidence="6">
    <location>
        <position position="152"/>
    </location>
    <ligand>
        <name>NAD(+)</name>
        <dbReference type="ChEBI" id="CHEBI:57540"/>
    </ligand>
</feature>
<dbReference type="InterPro" id="IPR017437">
    <property type="entry name" value="ATP-NAD_kinase_PpnK-typ_C"/>
</dbReference>
<dbReference type="Proteomes" id="UP000190657">
    <property type="component" value="Unassembled WGS sequence"/>
</dbReference>
<dbReference type="EC" id="2.7.1.23" evidence="6"/>
<dbReference type="RefSeq" id="WP_078768407.1">
    <property type="nucleotide sequence ID" value="NZ_FUWW01000008.1"/>
</dbReference>
<keyword evidence="6" id="KW-0963">Cytoplasm</keyword>
<keyword evidence="2 6" id="KW-0418">Kinase</keyword>
<dbReference type="InterPro" id="IPR002504">
    <property type="entry name" value="NADK"/>
</dbReference>
<dbReference type="Gene3D" id="2.60.200.30">
    <property type="entry name" value="Probable inorganic polyphosphate/atp-NAD kinase, domain 2"/>
    <property type="match status" value="1"/>
</dbReference>
<comment type="cofactor">
    <cofactor evidence="6">
        <name>a divalent metal cation</name>
        <dbReference type="ChEBI" id="CHEBI:60240"/>
    </cofactor>
</comment>
<dbReference type="InterPro" id="IPR017438">
    <property type="entry name" value="ATP-NAD_kinase_N"/>
</dbReference>
<feature type="active site" description="Proton acceptor" evidence="6">
    <location>
        <position position="68"/>
    </location>
</feature>
<organism evidence="7 8">
    <name type="scientific">Eubacterium coprostanoligenes</name>
    <dbReference type="NCBI Taxonomy" id="290054"/>
    <lineage>
        <taxon>Bacteria</taxon>
        <taxon>Bacillati</taxon>
        <taxon>Bacillota</taxon>
        <taxon>Clostridia</taxon>
        <taxon>Eubacteriales</taxon>
        <taxon>Eubacteriaceae</taxon>
        <taxon>Eubacterium</taxon>
    </lineage>
</organism>
<comment type="similarity">
    <text evidence="6">Belongs to the NAD kinase family.</text>
</comment>
<comment type="caution">
    <text evidence="6">Lacks conserved residue(s) required for the propagation of feature annotation.</text>
</comment>
<evidence type="ECO:0000256" key="1">
    <source>
        <dbReference type="ARBA" id="ARBA00022679"/>
    </source>
</evidence>
<feature type="binding site" evidence="6">
    <location>
        <begin position="68"/>
        <end position="69"/>
    </location>
    <ligand>
        <name>NAD(+)</name>
        <dbReference type="ChEBI" id="CHEBI:57540"/>
    </ligand>
</feature>
<evidence type="ECO:0000256" key="3">
    <source>
        <dbReference type="ARBA" id="ARBA00022857"/>
    </source>
</evidence>